<dbReference type="STRING" id="1114924.SAMN05216258_105527"/>
<dbReference type="InterPro" id="IPR002716">
    <property type="entry name" value="PIN_dom"/>
</dbReference>
<protein>
    <submittedName>
        <fullName evidence="2">PIN domain-containing protein</fullName>
    </submittedName>
</protein>
<evidence type="ECO:0000259" key="1">
    <source>
        <dbReference type="Pfam" id="PF13470"/>
    </source>
</evidence>
<dbReference type="AlphaFoldDB" id="A0A1I3H6L2"/>
<dbReference type="EMBL" id="FOQH01000005">
    <property type="protein sequence ID" value="SFI31311.1"/>
    <property type="molecule type" value="Genomic_DNA"/>
</dbReference>
<proteinExistence type="predicted"/>
<name>A0A1I3H6L2_9RHOB</name>
<reference evidence="2 3" key="1">
    <citation type="submission" date="2016-10" db="EMBL/GenBank/DDBJ databases">
        <authorList>
            <person name="de Groot N.N."/>
        </authorList>
    </citation>
    <scope>NUCLEOTIDE SEQUENCE [LARGE SCALE GENOMIC DNA]</scope>
    <source>
        <strain evidence="2 3">CGMCC 1.11030</strain>
    </source>
</reference>
<accession>A0A1I3H6L2</accession>
<feature type="domain" description="PIN" evidence="1">
    <location>
        <begin position="23"/>
        <end position="127"/>
    </location>
</feature>
<gene>
    <name evidence="2" type="ORF">SAMN05216258_105527</name>
</gene>
<dbReference type="RefSeq" id="WP_092860324.1">
    <property type="nucleotide sequence ID" value="NZ_FOQH01000005.1"/>
</dbReference>
<dbReference type="OrthoDB" id="211933at2"/>
<sequence>MTAEARAAVAFLDACVLFPPLVRGCLLCAAVEGLIAPRWSPGVVDEWAHASARDHGAAAEAAVRAEAAAMAARWPDGPAEAAPGEGPRWASAAVGPEPGFTLPDADDVHVVSAARAAGAELLVTFNLRDFPARKLRDMGLAPLHPDALLWELAGRRPRAMGRALARALAPFPALQGAAEAAGGLKRARLPRLAKMVRRGELTIGG</sequence>
<organism evidence="2 3">
    <name type="scientific">Albimonas pacifica</name>
    <dbReference type="NCBI Taxonomy" id="1114924"/>
    <lineage>
        <taxon>Bacteria</taxon>
        <taxon>Pseudomonadati</taxon>
        <taxon>Pseudomonadota</taxon>
        <taxon>Alphaproteobacteria</taxon>
        <taxon>Rhodobacterales</taxon>
        <taxon>Paracoccaceae</taxon>
        <taxon>Albimonas</taxon>
    </lineage>
</organism>
<evidence type="ECO:0000313" key="2">
    <source>
        <dbReference type="EMBL" id="SFI31311.1"/>
    </source>
</evidence>
<dbReference type="Proteomes" id="UP000199377">
    <property type="component" value="Unassembled WGS sequence"/>
</dbReference>
<evidence type="ECO:0000313" key="3">
    <source>
        <dbReference type="Proteomes" id="UP000199377"/>
    </source>
</evidence>
<dbReference type="Pfam" id="PF13470">
    <property type="entry name" value="PIN_3"/>
    <property type="match status" value="1"/>
</dbReference>
<keyword evidence="3" id="KW-1185">Reference proteome</keyword>